<dbReference type="Pfam" id="PF09815">
    <property type="entry name" value="XK-related"/>
    <property type="match status" value="1"/>
</dbReference>
<feature type="region of interest" description="Disordered" evidence="8">
    <location>
        <begin position="939"/>
        <end position="982"/>
    </location>
</feature>
<evidence type="ECO:0000256" key="4">
    <source>
        <dbReference type="ARBA" id="ARBA00022692"/>
    </source>
</evidence>
<feature type="compositionally biased region" description="Polar residues" evidence="8">
    <location>
        <begin position="1299"/>
        <end position="1309"/>
    </location>
</feature>
<dbReference type="PANTHER" id="PTHR16024:SF28">
    <property type="entry name" value="XK-RELATED PROTEIN"/>
    <property type="match status" value="1"/>
</dbReference>
<gene>
    <name evidence="9" type="ORF">ACJMK2_041419</name>
</gene>
<dbReference type="EMBL" id="JBJQND010000008">
    <property type="protein sequence ID" value="KAL3868628.1"/>
    <property type="molecule type" value="Genomic_DNA"/>
</dbReference>
<feature type="region of interest" description="Disordered" evidence="8">
    <location>
        <begin position="772"/>
        <end position="813"/>
    </location>
</feature>
<evidence type="ECO:0000256" key="8">
    <source>
        <dbReference type="SAM" id="MobiDB-lite"/>
    </source>
</evidence>
<feature type="compositionally biased region" description="Polar residues" evidence="8">
    <location>
        <begin position="1279"/>
        <end position="1292"/>
    </location>
</feature>
<dbReference type="InterPro" id="IPR018629">
    <property type="entry name" value="XK-rel"/>
</dbReference>
<dbReference type="Proteomes" id="UP001634394">
    <property type="component" value="Unassembled WGS sequence"/>
</dbReference>
<sequence length="1623" mass="181259">MAEFQKKFTAYDIFTTCLSTISYVADVITDILLIVVFFLNGDQIWGSLTLGFVTASSLMMLIFSFQWHVADKTLTPGNFIAHILFLSPVHRYIRLLRLGLKARHSSDESISEAAFREMNDICILRLFETFLESTPQLVLQLYIILKFQQFGVIIGVSAACSLLSIGWSVTAYNDALRLACRKYYKRNWLGMISQTLCQIGMVASRVLAVVLFSAVFQTWIFLPIGIHWLVMILWIRHQKPDFGSTPCERGLFMIVAATVYIFCFINLKDGRSRWRLLIYYSLVLLESSLFVALWMIYKDVSTPLWYSITAFTVIYGGFFLGAVLMLVYYGCFHPSSPVPASPKACQTVCIIQDKIQDPLKTRACNGTAALDHPNLWLNASHDLSAAPSHSMDAVQVHPDGKCSPGQQCIDDTKEVYLSPVYYMNKNSTMLSEVSSQPESCCSVKRAESSENSSLDQSKSKLQNSITYSIEDRVDFASKEVSPQHYCKQGNPNVEYVTAALTTRSQKQNFSKNKLPYNKTFGVDLSLQNVSHSEFSNDMFSQRNKCNSSSSLSNTILDRTNILNQNNSLFSPASVEPMPRLETSGYSSASRYSVNSLSPLDPYKLWEEMQGRVNSMFYTSPSLSSLQLMGGETNKGMGTSFKNKRGQTVIVQETDLDAYSSKYVILNRANNMDNEYSSNNNLKMTLMMDKPDLIKCTSGNCNSSASSIQGTHMYSDTLSQENNNFISSPSELFMSQYSLSLTVDRKRRSPEDGVDRSRSDPCMESFYQMASCNDGTHSAGSQSSYNHSGNHSQHAHNENQSSTDSGMLPHSSHSTSLQCIADNLYDREEMDVFYKDRILSSTANNTTQSRSEMSSHGQSSDSGMHSPREEQIQRRHKGDILGNLSTMPESCQGPGFSDSYPNITPPYPLPEIGSRTISRLGSDRNGNLLNKASHNFRFFKDPRSPVPADTNAKPWKDSDISPSMDQSNVTNFSNGERGDSSGFYQDKSSLSAYISGLSSDIGMEDTSSSDELFAEQDSKNQKLCLRERSKSLANIQQEPILSQYTIREKFKSGSDLTAETENFKYKIGSSNMTYLPQITDASEHCTDTNLNFMQDPMSDTPWRVDYMNSSLPKQTLSEMYTQLSETSCMKLDDSRYSYDTETIHQTGVQKQVTGRETRKSLFTASSLELTPTKMEHYDLSPHKLGRSVDLFNRSAWRASLDKEQQMRLENSFVGKSVQSKILYDDRGQKTGSPHEPQMSDLAESPYRFRYSNEKEDSKLSQLSGNKSFGVDLSQKCKGGQNENQAQSDTSSTEVEGIKDSLSSLEESYQGDTERGLYSSTSLISDHSDKYSSASNSITSSLLDGSRTRKSPINRTGKNSAFRPVKPRESVMPKSSHSITFSVHKGQSKDHTYINTISPLGPLDSSDKENLAPDAITLSSYEESSSSFRWSKLSSESSMTGTSLEDKSSINYLRMAGHTSLNFSHGCFPQMGNPSFLSNHSQSSSIPWEDSANISNSIHQYNLNEHSQGSTLPVSTSKRQPLKSLENTPGVSPIGDKSLHTSLELSSWKHFMSTPKFSTESEASSHRNLKSLSSGLELHQSRRSSGIGANTPNQESSSWSSQQDFENFNFTELDKNNISSFSTYV</sequence>
<accession>A0ABD3W715</accession>
<feature type="region of interest" description="Disordered" evidence="8">
    <location>
        <begin position="1505"/>
        <end position="1534"/>
    </location>
</feature>
<dbReference type="GO" id="GO:0005886">
    <property type="term" value="C:plasma membrane"/>
    <property type="evidence" value="ECO:0007669"/>
    <property type="project" value="UniProtKB-SubCell"/>
</dbReference>
<feature type="transmembrane region" description="Helical" evidence="7">
    <location>
        <begin position="147"/>
        <end position="167"/>
    </location>
</feature>
<comment type="caution">
    <text evidence="9">The sequence shown here is derived from an EMBL/GenBank/DDBJ whole genome shotgun (WGS) entry which is preliminary data.</text>
</comment>
<dbReference type="InterPro" id="IPR050895">
    <property type="entry name" value="XK-related_scramblase"/>
</dbReference>
<evidence type="ECO:0000313" key="9">
    <source>
        <dbReference type="EMBL" id="KAL3868628.1"/>
    </source>
</evidence>
<evidence type="ECO:0000256" key="6">
    <source>
        <dbReference type="ARBA" id="ARBA00023136"/>
    </source>
</evidence>
<evidence type="ECO:0000256" key="2">
    <source>
        <dbReference type="ARBA" id="ARBA00008789"/>
    </source>
</evidence>
<evidence type="ECO:0000256" key="1">
    <source>
        <dbReference type="ARBA" id="ARBA00004651"/>
    </source>
</evidence>
<feature type="compositionally biased region" description="Polar residues" evidence="8">
    <location>
        <begin position="1581"/>
        <end position="1599"/>
    </location>
</feature>
<feature type="region of interest" description="Disordered" evidence="8">
    <location>
        <begin position="1272"/>
        <end position="1374"/>
    </location>
</feature>
<evidence type="ECO:0000256" key="5">
    <source>
        <dbReference type="ARBA" id="ARBA00022989"/>
    </source>
</evidence>
<feature type="transmembrane region" description="Helical" evidence="7">
    <location>
        <begin position="44"/>
        <end position="65"/>
    </location>
</feature>
<feature type="compositionally biased region" description="Polar residues" evidence="8">
    <location>
        <begin position="959"/>
        <end position="973"/>
    </location>
</feature>
<feature type="region of interest" description="Disordered" evidence="8">
    <location>
        <begin position="842"/>
        <end position="871"/>
    </location>
</feature>
<protein>
    <recommendedName>
        <fullName evidence="7">XK-related protein</fullName>
    </recommendedName>
</protein>
<keyword evidence="4 7" id="KW-0812">Transmembrane</keyword>
<keyword evidence="6 7" id="KW-0472">Membrane</keyword>
<feature type="compositionally biased region" description="Polar residues" evidence="8">
    <location>
        <begin position="1505"/>
        <end position="1528"/>
    </location>
</feature>
<reference evidence="9 10" key="1">
    <citation type="submission" date="2024-11" db="EMBL/GenBank/DDBJ databases">
        <title>Chromosome-level genome assembly of the freshwater bivalve Anodonta woodiana.</title>
        <authorList>
            <person name="Chen X."/>
        </authorList>
    </citation>
    <scope>NUCLEOTIDE SEQUENCE [LARGE SCALE GENOMIC DNA]</scope>
    <source>
        <strain evidence="9">MN2024</strain>
        <tissue evidence="9">Gills</tissue>
    </source>
</reference>
<keyword evidence="10" id="KW-1185">Reference proteome</keyword>
<keyword evidence="3" id="KW-1003">Cell membrane</keyword>
<feature type="transmembrane region" description="Helical" evidence="7">
    <location>
        <begin position="218"/>
        <end position="235"/>
    </location>
</feature>
<name>A0ABD3W715_SINWO</name>
<comment type="similarity">
    <text evidence="2 7">Belongs to the XK family.</text>
</comment>
<feature type="region of interest" description="Disordered" evidence="8">
    <location>
        <begin position="1575"/>
        <end position="1599"/>
    </location>
</feature>
<keyword evidence="5 7" id="KW-1133">Transmembrane helix</keyword>
<feature type="transmembrane region" description="Helical" evidence="7">
    <location>
        <begin position="279"/>
        <end position="297"/>
    </location>
</feature>
<organism evidence="9 10">
    <name type="scientific">Sinanodonta woodiana</name>
    <name type="common">Chinese pond mussel</name>
    <name type="synonym">Anodonta woodiana</name>
    <dbReference type="NCBI Taxonomy" id="1069815"/>
    <lineage>
        <taxon>Eukaryota</taxon>
        <taxon>Metazoa</taxon>
        <taxon>Spiralia</taxon>
        <taxon>Lophotrochozoa</taxon>
        <taxon>Mollusca</taxon>
        <taxon>Bivalvia</taxon>
        <taxon>Autobranchia</taxon>
        <taxon>Heteroconchia</taxon>
        <taxon>Palaeoheterodonta</taxon>
        <taxon>Unionida</taxon>
        <taxon>Unionoidea</taxon>
        <taxon>Unionidae</taxon>
        <taxon>Unioninae</taxon>
        <taxon>Sinanodonta</taxon>
    </lineage>
</organism>
<feature type="compositionally biased region" description="Polar residues" evidence="8">
    <location>
        <begin position="842"/>
        <end position="862"/>
    </location>
</feature>
<feature type="transmembrane region" description="Helical" evidence="7">
    <location>
        <begin position="12"/>
        <end position="38"/>
    </location>
</feature>
<dbReference type="PANTHER" id="PTHR16024">
    <property type="entry name" value="XK-RELATED PROTEIN"/>
    <property type="match status" value="1"/>
</dbReference>
<comment type="subcellular location">
    <subcellularLocation>
        <location evidence="1">Cell membrane</location>
        <topology evidence="1">Multi-pass membrane protein</topology>
    </subcellularLocation>
    <subcellularLocation>
        <location evidence="7">Membrane</location>
        <topology evidence="7">Multi-pass membrane protein</topology>
    </subcellularLocation>
</comment>
<evidence type="ECO:0000256" key="7">
    <source>
        <dbReference type="RuleBase" id="RU910716"/>
    </source>
</evidence>
<proteinExistence type="inferred from homology"/>
<evidence type="ECO:0000256" key="3">
    <source>
        <dbReference type="ARBA" id="ARBA00022475"/>
    </source>
</evidence>
<feature type="transmembrane region" description="Helical" evidence="7">
    <location>
        <begin position="247"/>
        <end position="267"/>
    </location>
</feature>
<evidence type="ECO:0000313" key="10">
    <source>
        <dbReference type="Proteomes" id="UP001634394"/>
    </source>
</evidence>
<feature type="compositionally biased region" description="Low complexity" evidence="8">
    <location>
        <begin position="1330"/>
        <end position="1339"/>
    </location>
</feature>
<feature type="transmembrane region" description="Helical" evidence="7">
    <location>
        <begin position="304"/>
        <end position="329"/>
    </location>
</feature>